<evidence type="ECO:0000313" key="2">
    <source>
        <dbReference type="EnsemblMetazoa" id="Aqu2.1.00075_001"/>
    </source>
</evidence>
<feature type="domain" description="Integrase catalytic" evidence="1">
    <location>
        <begin position="1"/>
        <end position="164"/>
    </location>
</feature>
<proteinExistence type="predicted"/>
<dbReference type="EnsemblMetazoa" id="Aqu2.1.00075_001">
    <property type="protein sequence ID" value="Aqu2.1.00075_001"/>
    <property type="gene ID" value="Aqu2.1.00075"/>
</dbReference>
<dbReference type="GO" id="GO:0003676">
    <property type="term" value="F:nucleic acid binding"/>
    <property type="evidence" value="ECO:0007669"/>
    <property type="project" value="InterPro"/>
</dbReference>
<dbReference type="InParanoid" id="A0A1X7SDE2"/>
<dbReference type="GO" id="GO:0015074">
    <property type="term" value="P:DNA integration"/>
    <property type="evidence" value="ECO:0007669"/>
    <property type="project" value="InterPro"/>
</dbReference>
<dbReference type="PANTHER" id="PTHR37984">
    <property type="entry name" value="PROTEIN CBG26694"/>
    <property type="match status" value="1"/>
</dbReference>
<accession>A0A1X7SDE2</accession>
<dbReference type="Pfam" id="PF00665">
    <property type="entry name" value="rve"/>
    <property type="match status" value="1"/>
</dbReference>
<organism evidence="2">
    <name type="scientific">Amphimedon queenslandica</name>
    <name type="common">Sponge</name>
    <dbReference type="NCBI Taxonomy" id="400682"/>
    <lineage>
        <taxon>Eukaryota</taxon>
        <taxon>Metazoa</taxon>
        <taxon>Porifera</taxon>
        <taxon>Demospongiae</taxon>
        <taxon>Heteroscleromorpha</taxon>
        <taxon>Haplosclerida</taxon>
        <taxon>Niphatidae</taxon>
        <taxon>Amphimedon</taxon>
    </lineage>
</organism>
<dbReference type="InterPro" id="IPR001584">
    <property type="entry name" value="Integrase_cat-core"/>
</dbReference>
<dbReference type="Gene3D" id="3.30.420.10">
    <property type="entry name" value="Ribonuclease H-like superfamily/Ribonuclease H"/>
    <property type="match status" value="1"/>
</dbReference>
<dbReference type="PANTHER" id="PTHR37984:SF15">
    <property type="entry name" value="INTEGRASE CATALYTIC DOMAIN-CONTAINING PROTEIN"/>
    <property type="match status" value="1"/>
</dbReference>
<sequence>MQLVAVDLLGPFPTSATGNKYLLVAMDYFTKWAEAYPIPNMEAATVANILANEMFFRFSPPERLHSGQGKQFDSNHVKEVCRILQIEKRRTSPYHPQYDGLVERFNCTLLHMLATSCKSNPTNWETYIRPVCFAYNTSTTGYTPHFLMFGREAKLPVDLLFGTTFTDTTSPDQHARALQKKLAYAY</sequence>
<dbReference type="FunFam" id="3.30.420.10:FF:000032">
    <property type="entry name" value="Retrovirus-related Pol polyprotein from transposon 297-like Protein"/>
    <property type="match status" value="1"/>
</dbReference>
<evidence type="ECO:0000259" key="1">
    <source>
        <dbReference type="PROSITE" id="PS50994"/>
    </source>
</evidence>
<dbReference type="AlphaFoldDB" id="A0A1X7SDE2"/>
<dbReference type="InterPro" id="IPR050951">
    <property type="entry name" value="Retrovirus_Pol_polyprotein"/>
</dbReference>
<dbReference type="SUPFAM" id="SSF53098">
    <property type="entry name" value="Ribonuclease H-like"/>
    <property type="match status" value="1"/>
</dbReference>
<dbReference type="eggNOG" id="KOG0017">
    <property type="taxonomic scope" value="Eukaryota"/>
</dbReference>
<reference evidence="2" key="1">
    <citation type="submission" date="2017-05" db="UniProtKB">
        <authorList>
            <consortium name="EnsemblMetazoa"/>
        </authorList>
    </citation>
    <scope>IDENTIFICATION</scope>
</reference>
<name>A0A1X7SDE2_AMPQE</name>
<dbReference type="OMA" id="EDQASHI"/>
<protein>
    <recommendedName>
        <fullName evidence="1">Integrase catalytic domain-containing protein</fullName>
    </recommendedName>
</protein>
<dbReference type="PROSITE" id="PS50994">
    <property type="entry name" value="INTEGRASE"/>
    <property type="match status" value="1"/>
</dbReference>
<dbReference type="InterPro" id="IPR036397">
    <property type="entry name" value="RNaseH_sf"/>
</dbReference>
<dbReference type="InterPro" id="IPR012337">
    <property type="entry name" value="RNaseH-like_sf"/>
</dbReference>